<dbReference type="AlphaFoldDB" id="H8GPJ0"/>
<dbReference type="Pfam" id="PF00069">
    <property type="entry name" value="Pkinase"/>
    <property type="match status" value="1"/>
</dbReference>
<dbReference type="InterPro" id="IPR017441">
    <property type="entry name" value="Protein_kinase_ATP_BS"/>
</dbReference>
<dbReference type="SMART" id="SM00220">
    <property type="entry name" value="S_TKc"/>
    <property type="match status" value="1"/>
</dbReference>
<dbReference type="Gene3D" id="3.30.200.20">
    <property type="entry name" value="Phosphorylase Kinase, domain 1"/>
    <property type="match status" value="1"/>
</dbReference>
<reference evidence="11 12" key="1">
    <citation type="journal article" date="2013" name="Genome Announc.">
        <title>Genome Sequence of the Obligate Gammaproteobacterial Methanotroph Methylomicrobium album Strain BG8.</title>
        <authorList>
            <person name="Kits K.D."/>
            <person name="Kalyuzhnaya M.G."/>
            <person name="Klotz M.G."/>
            <person name="Jetten M.S."/>
            <person name="Op den Camp H.J."/>
            <person name="Vuilleumier S."/>
            <person name="Bringel F."/>
            <person name="Dispirito A.A."/>
            <person name="Murrell J.C."/>
            <person name="Bruce D."/>
            <person name="Cheng J.F."/>
            <person name="Copeland A."/>
            <person name="Goodwin L."/>
            <person name="Hauser L."/>
            <person name="Lajus A."/>
            <person name="Land M.L."/>
            <person name="Lapidus A."/>
            <person name="Lucas S."/>
            <person name="Medigue C."/>
            <person name="Pitluck S."/>
            <person name="Woyke T."/>
            <person name="Zeytun A."/>
            <person name="Stein L.Y."/>
        </authorList>
    </citation>
    <scope>NUCLEOTIDE SEQUENCE [LARGE SCALE GENOMIC DNA]</scope>
    <source>
        <strain evidence="11 12">BG8</strain>
    </source>
</reference>
<evidence type="ECO:0000256" key="3">
    <source>
        <dbReference type="ARBA" id="ARBA00022679"/>
    </source>
</evidence>
<feature type="region of interest" description="Disordered" evidence="8">
    <location>
        <begin position="485"/>
        <end position="559"/>
    </location>
</feature>
<evidence type="ECO:0000313" key="11">
    <source>
        <dbReference type="EMBL" id="EIC30936.1"/>
    </source>
</evidence>
<dbReference type="EC" id="2.7.11.1" evidence="2"/>
<evidence type="ECO:0000256" key="1">
    <source>
        <dbReference type="ARBA" id="ARBA00010886"/>
    </source>
</evidence>
<evidence type="ECO:0000256" key="6">
    <source>
        <dbReference type="ARBA" id="ARBA00022840"/>
    </source>
</evidence>
<dbReference type="GO" id="GO:0004674">
    <property type="term" value="F:protein serine/threonine kinase activity"/>
    <property type="evidence" value="ECO:0007669"/>
    <property type="project" value="UniProtKB-KW"/>
</dbReference>
<feature type="transmembrane region" description="Helical" evidence="9">
    <location>
        <begin position="384"/>
        <end position="406"/>
    </location>
</feature>
<dbReference type="GO" id="GO:0005524">
    <property type="term" value="F:ATP binding"/>
    <property type="evidence" value="ECO:0007669"/>
    <property type="project" value="UniProtKB-UniRule"/>
</dbReference>
<dbReference type="SUPFAM" id="SSF56112">
    <property type="entry name" value="Protein kinase-like (PK-like)"/>
    <property type="match status" value="1"/>
</dbReference>
<dbReference type="PROSITE" id="PS50011">
    <property type="entry name" value="PROTEIN_KINASE_DOM"/>
    <property type="match status" value="1"/>
</dbReference>
<dbReference type="InterPro" id="IPR011009">
    <property type="entry name" value="Kinase-like_dom_sf"/>
</dbReference>
<evidence type="ECO:0000256" key="4">
    <source>
        <dbReference type="ARBA" id="ARBA00022741"/>
    </source>
</evidence>
<dbReference type="PANTHER" id="PTHR43671">
    <property type="entry name" value="SERINE/THREONINE-PROTEIN KINASE NEK"/>
    <property type="match status" value="1"/>
</dbReference>
<dbReference type="eggNOG" id="COG0515">
    <property type="taxonomic scope" value="Bacteria"/>
</dbReference>
<evidence type="ECO:0000313" key="12">
    <source>
        <dbReference type="Proteomes" id="UP000005090"/>
    </source>
</evidence>
<evidence type="ECO:0000256" key="8">
    <source>
        <dbReference type="SAM" id="MobiDB-lite"/>
    </source>
</evidence>
<gene>
    <name evidence="11" type="ORF">Metal_3266</name>
</gene>
<dbReference type="InterPro" id="IPR008271">
    <property type="entry name" value="Ser/Thr_kinase_AS"/>
</dbReference>
<keyword evidence="11" id="KW-0723">Serine/threonine-protein kinase</keyword>
<dbReference type="PANTHER" id="PTHR43671:SF13">
    <property type="entry name" value="SERINE_THREONINE-PROTEIN KINASE NEK2"/>
    <property type="match status" value="1"/>
</dbReference>
<keyword evidence="5 11" id="KW-0418">Kinase</keyword>
<evidence type="ECO:0000259" key="10">
    <source>
        <dbReference type="PROSITE" id="PS50011"/>
    </source>
</evidence>
<dbReference type="STRING" id="686340.Metal_3266"/>
<evidence type="ECO:0000256" key="9">
    <source>
        <dbReference type="SAM" id="Phobius"/>
    </source>
</evidence>
<dbReference type="CDD" id="cd14014">
    <property type="entry name" value="STKc_PknB_like"/>
    <property type="match status" value="1"/>
</dbReference>
<keyword evidence="9" id="KW-1133">Transmembrane helix</keyword>
<comment type="similarity">
    <text evidence="1">Belongs to the protein kinase superfamily. NEK Ser/Thr protein kinase family. NIMA subfamily.</text>
</comment>
<feature type="compositionally biased region" description="Polar residues" evidence="8">
    <location>
        <begin position="496"/>
        <end position="505"/>
    </location>
</feature>
<dbReference type="Gene3D" id="1.10.510.10">
    <property type="entry name" value="Transferase(Phosphotransferase) domain 1"/>
    <property type="match status" value="1"/>
</dbReference>
<dbReference type="InterPro" id="IPR000719">
    <property type="entry name" value="Prot_kinase_dom"/>
</dbReference>
<keyword evidence="4 7" id="KW-0547">Nucleotide-binding</keyword>
<accession>H8GPJ0</accession>
<evidence type="ECO:0000256" key="7">
    <source>
        <dbReference type="PROSITE-ProRule" id="PRU10141"/>
    </source>
</evidence>
<proteinExistence type="inferred from homology"/>
<name>H8GPJ0_METAL</name>
<dbReference type="Proteomes" id="UP000005090">
    <property type="component" value="Chromosome"/>
</dbReference>
<dbReference type="InterPro" id="IPR050660">
    <property type="entry name" value="NEK_Ser/Thr_kinase"/>
</dbReference>
<evidence type="ECO:0000256" key="2">
    <source>
        <dbReference type="ARBA" id="ARBA00012513"/>
    </source>
</evidence>
<feature type="binding site" evidence="7">
    <location>
        <position position="97"/>
    </location>
    <ligand>
        <name>ATP</name>
        <dbReference type="ChEBI" id="CHEBI:30616"/>
    </ligand>
</feature>
<dbReference type="HOGENOM" id="CLU_481393_0_0_6"/>
<dbReference type="RefSeq" id="WP_005373886.1">
    <property type="nucleotide sequence ID" value="NZ_CM001475.1"/>
</dbReference>
<keyword evidence="3" id="KW-0808">Transferase</keyword>
<keyword evidence="6 7" id="KW-0067">ATP-binding</keyword>
<evidence type="ECO:0000256" key="5">
    <source>
        <dbReference type="ARBA" id="ARBA00022777"/>
    </source>
</evidence>
<dbReference type="PROSITE" id="PS00107">
    <property type="entry name" value="PROTEIN_KINASE_ATP"/>
    <property type="match status" value="1"/>
</dbReference>
<feature type="domain" description="Protein kinase" evidence="10">
    <location>
        <begin position="67"/>
        <end position="320"/>
    </location>
</feature>
<sequence length="559" mass="60019">MNLDKNPENRVCPGCGTENPLVALAQRDYRCSQCNLEMAHLDVAANGVIRGVFGWLREVGSTIGERYRVVAVLGKGGFGATYLVEDLRLNAKRRAIKEVPELLFDEYETTLLSRLNHPSIPDIIDRSVADGMVYLVLEFGGSKTLSSERKQYPGRIPLDILLPWMRQLCEVLIYLHSQKPPIIHRDLKPDNVLLDENGRIMLIDFGIAKESTPSTMTRTIGRAATHGFSPPEQAMGTGTDERSDIYALSATFYALLTGQNPPAAHERVAGKDLIAPSQLAPGVPPLLEAAILRALNLNVNLRQQTMQEFGQTLAAIDPGMPGPATQSAQYTDRTVLVSRRTGATGLHPPSLKLPSEPVSLTLPKSAPSAAIPPAHIATDSNRKALWLMAGVSFALAATLAIAYFLWPAAKDESTRIAGTQAPGQTLDLLPPLPQLPVAVQPTAEPEKATPTPVPAPSTSVAAIMPTPTPGGSAAAAFEEELKKKGGSPAIKPIPGPSSQAENTLYRTREASTPKNIAAAPKPKPVVKRKEPTRQVAKRNSGGNNDSWLDDFSSSGVRVK</sequence>
<keyword evidence="9" id="KW-0812">Transmembrane</keyword>
<protein>
    <recommendedName>
        <fullName evidence="2">non-specific serine/threonine protein kinase</fullName>
        <ecNumber evidence="2">2.7.11.1</ecNumber>
    </recommendedName>
</protein>
<feature type="compositionally biased region" description="Polar residues" evidence="8">
    <location>
        <begin position="540"/>
        <end position="559"/>
    </location>
</feature>
<dbReference type="PROSITE" id="PS00108">
    <property type="entry name" value="PROTEIN_KINASE_ST"/>
    <property type="match status" value="1"/>
</dbReference>
<keyword evidence="9" id="KW-0472">Membrane</keyword>
<keyword evidence="12" id="KW-1185">Reference proteome</keyword>
<dbReference type="EMBL" id="CM001475">
    <property type="protein sequence ID" value="EIC30936.1"/>
    <property type="molecule type" value="Genomic_DNA"/>
</dbReference>
<organism evidence="11 12">
    <name type="scientific">Methylomicrobium album BG8</name>
    <dbReference type="NCBI Taxonomy" id="686340"/>
    <lineage>
        <taxon>Bacteria</taxon>
        <taxon>Pseudomonadati</taxon>
        <taxon>Pseudomonadota</taxon>
        <taxon>Gammaproteobacteria</taxon>
        <taxon>Methylococcales</taxon>
        <taxon>Methylococcaceae</taxon>
        <taxon>Methylomicrobium</taxon>
    </lineage>
</organism>